<comment type="pathway">
    <text evidence="4">Protein modification; protein ubiquitination.</text>
</comment>
<dbReference type="PROSITE" id="PS50237">
    <property type="entry name" value="HECT"/>
    <property type="match status" value="1"/>
</dbReference>
<dbReference type="GO" id="GO:0061630">
    <property type="term" value="F:ubiquitin protein ligase activity"/>
    <property type="evidence" value="ECO:0007669"/>
    <property type="project" value="UniProtKB-UniRule"/>
</dbReference>
<evidence type="ECO:0000313" key="8">
    <source>
        <dbReference type="Proteomes" id="UP000681720"/>
    </source>
</evidence>
<dbReference type="InterPro" id="IPR000569">
    <property type="entry name" value="HECT_dom"/>
</dbReference>
<evidence type="ECO:0000256" key="1">
    <source>
        <dbReference type="ARBA" id="ARBA00022679"/>
    </source>
</evidence>
<protein>
    <recommendedName>
        <fullName evidence="4">E3 ubiquitin-protein ligase</fullName>
        <ecNumber evidence="4">2.3.2.26</ecNumber>
    </recommendedName>
</protein>
<dbReference type="InterPro" id="IPR045322">
    <property type="entry name" value="HECTD1/TRIP12-like"/>
</dbReference>
<feature type="domain" description="HECT" evidence="6">
    <location>
        <begin position="1"/>
        <end position="67"/>
    </location>
</feature>
<dbReference type="EMBL" id="CAJOBJ010358045">
    <property type="protein sequence ID" value="CAF5216056.1"/>
    <property type="molecule type" value="Genomic_DNA"/>
</dbReference>
<comment type="function">
    <text evidence="4">E3 ubiquitin-protein ligase which accepts ubiquitin from an E2 ubiquitin-conjugating enzyme in the form of a thioester and then directly transfers the ubiquitin to targeted substrates.</text>
</comment>
<dbReference type="InterPro" id="IPR035983">
    <property type="entry name" value="Hect_E3_ubiquitin_ligase"/>
</dbReference>
<evidence type="ECO:0000313" key="7">
    <source>
        <dbReference type="EMBL" id="CAF5216056.1"/>
    </source>
</evidence>
<proteinExistence type="inferred from homology"/>
<comment type="similarity">
    <text evidence="4">Belongs to the UPL family. K-HECT subfamily.</text>
</comment>
<dbReference type="Gene3D" id="3.30.2410.10">
    <property type="entry name" value="Hect, E3 ligase catalytic domain"/>
    <property type="match status" value="1"/>
</dbReference>
<dbReference type="GO" id="GO:0043161">
    <property type="term" value="P:proteasome-mediated ubiquitin-dependent protein catabolic process"/>
    <property type="evidence" value="ECO:0007669"/>
    <property type="project" value="TreeGrafter"/>
</dbReference>
<dbReference type="SUPFAM" id="SSF56204">
    <property type="entry name" value="Hect, E3 ligase catalytic domain"/>
    <property type="match status" value="1"/>
</dbReference>
<keyword evidence="1 4" id="KW-0808">Transferase</keyword>
<dbReference type="GO" id="GO:0000209">
    <property type="term" value="P:protein polyubiquitination"/>
    <property type="evidence" value="ECO:0007669"/>
    <property type="project" value="TreeGrafter"/>
</dbReference>
<feature type="non-terminal residue" evidence="7">
    <location>
        <position position="1"/>
    </location>
</feature>
<comment type="catalytic activity">
    <reaction evidence="4">
        <text>S-ubiquitinyl-[E2 ubiquitin-conjugating enzyme]-L-cysteine + [acceptor protein]-L-lysine = [E2 ubiquitin-conjugating enzyme]-L-cysteine + N(6)-ubiquitinyl-[acceptor protein]-L-lysine.</text>
        <dbReference type="EC" id="2.3.2.26"/>
    </reaction>
</comment>
<dbReference type="Pfam" id="PF00632">
    <property type="entry name" value="HECT"/>
    <property type="match status" value="1"/>
</dbReference>
<evidence type="ECO:0000259" key="6">
    <source>
        <dbReference type="PROSITE" id="PS50237"/>
    </source>
</evidence>
<dbReference type="AlphaFoldDB" id="A0A8S3JBL3"/>
<dbReference type="PANTHER" id="PTHR45670:SF1">
    <property type="entry name" value="E3 UBIQUITIN-PROTEIN LIGASE HECTD1"/>
    <property type="match status" value="1"/>
</dbReference>
<organism evidence="7 8">
    <name type="scientific">Rotaria magnacalcarata</name>
    <dbReference type="NCBI Taxonomy" id="392030"/>
    <lineage>
        <taxon>Eukaryota</taxon>
        <taxon>Metazoa</taxon>
        <taxon>Spiralia</taxon>
        <taxon>Gnathifera</taxon>
        <taxon>Rotifera</taxon>
        <taxon>Eurotatoria</taxon>
        <taxon>Bdelloidea</taxon>
        <taxon>Philodinida</taxon>
        <taxon>Philodinidae</taxon>
        <taxon>Rotaria</taxon>
    </lineage>
</organism>
<dbReference type="PANTHER" id="PTHR45670">
    <property type="entry name" value="E3 UBIQUITIN-PROTEIN LIGASE TRIP12"/>
    <property type="match status" value="1"/>
</dbReference>
<feature type="active site" description="Glycyl thioester intermediate" evidence="3">
    <location>
        <position position="34"/>
    </location>
</feature>
<evidence type="ECO:0000256" key="3">
    <source>
        <dbReference type="PROSITE-ProRule" id="PRU00104"/>
    </source>
</evidence>
<dbReference type="Proteomes" id="UP000681720">
    <property type="component" value="Unassembled WGS sequence"/>
</dbReference>
<comment type="caution">
    <text evidence="7">The sequence shown here is derived from an EMBL/GenBank/DDBJ whole genome shotgun (WGS) entry which is preliminary data.</text>
</comment>
<evidence type="ECO:0000256" key="5">
    <source>
        <dbReference type="SAM" id="MobiDB-lite"/>
    </source>
</evidence>
<dbReference type="GO" id="GO:0016607">
    <property type="term" value="C:nuclear speck"/>
    <property type="evidence" value="ECO:0007669"/>
    <property type="project" value="TreeGrafter"/>
</dbReference>
<evidence type="ECO:0000256" key="4">
    <source>
        <dbReference type="RuleBase" id="RU369009"/>
    </source>
</evidence>
<name>A0A8S3JBL3_9BILA</name>
<sequence length="67" mass="7581">FRMLHPPLTIVRKTAENSSDNSNPDSFLPSVMTCVNYLKLPDYTSKEIMKAKLTTAIRDGQYAFLLS</sequence>
<gene>
    <name evidence="7" type="ORF">GIL414_LOCUS81672</name>
</gene>
<keyword evidence="2 3" id="KW-0833">Ubl conjugation pathway</keyword>
<reference evidence="7" key="1">
    <citation type="submission" date="2021-02" db="EMBL/GenBank/DDBJ databases">
        <authorList>
            <person name="Nowell W R."/>
        </authorList>
    </citation>
    <scope>NUCLEOTIDE SEQUENCE</scope>
</reference>
<dbReference type="EC" id="2.3.2.26" evidence="4"/>
<accession>A0A8S3JBL3</accession>
<feature type="region of interest" description="Disordered" evidence="5">
    <location>
        <begin position="1"/>
        <end position="24"/>
    </location>
</feature>
<evidence type="ECO:0000256" key="2">
    <source>
        <dbReference type="ARBA" id="ARBA00022786"/>
    </source>
</evidence>